<dbReference type="AlphaFoldDB" id="A0A0N8NSL5"/>
<dbReference type="STRING" id="36849.OXPF_41530"/>
<dbReference type="InterPro" id="IPR002881">
    <property type="entry name" value="DUF58"/>
</dbReference>
<comment type="caution">
    <text evidence="3">The sequence shown here is derived from an EMBL/GenBank/DDBJ whole genome shotgun (WGS) entry which is preliminary data.</text>
</comment>
<dbReference type="EMBL" id="LKET01000068">
    <property type="protein sequence ID" value="KPU42368.1"/>
    <property type="molecule type" value="Genomic_DNA"/>
</dbReference>
<dbReference type="Pfam" id="PF01882">
    <property type="entry name" value="DUF58"/>
    <property type="match status" value="1"/>
</dbReference>
<dbReference type="RefSeq" id="WP_054877086.1">
    <property type="nucleotide sequence ID" value="NZ_LKET01000068.1"/>
</dbReference>
<evidence type="ECO:0000313" key="3">
    <source>
        <dbReference type="EMBL" id="KPU42368.1"/>
    </source>
</evidence>
<evidence type="ECO:0000259" key="2">
    <source>
        <dbReference type="Pfam" id="PF01882"/>
    </source>
</evidence>
<name>A0A0N8NSL5_9CLOT</name>
<protein>
    <recommendedName>
        <fullName evidence="2">DUF58 domain-containing protein</fullName>
    </recommendedName>
</protein>
<keyword evidence="1" id="KW-1133">Transmembrane helix</keyword>
<evidence type="ECO:0000313" key="4">
    <source>
        <dbReference type="Proteomes" id="UP000050326"/>
    </source>
</evidence>
<dbReference type="Proteomes" id="UP000050326">
    <property type="component" value="Unassembled WGS sequence"/>
</dbReference>
<accession>A0A0N8NSL5</accession>
<reference evidence="3 4" key="1">
    <citation type="submission" date="2015-09" db="EMBL/GenBank/DDBJ databases">
        <title>Genome sequence of Oxobacter pfennigii DSM 3222.</title>
        <authorList>
            <person name="Poehlein A."/>
            <person name="Bengelsdorf F.R."/>
            <person name="Schiel-Bengelsdorf B."/>
            <person name="Duerre P."/>
            <person name="Daniel R."/>
        </authorList>
    </citation>
    <scope>NUCLEOTIDE SEQUENCE [LARGE SCALE GENOMIC DNA]</scope>
    <source>
        <strain evidence="3 4">DSM 3222</strain>
    </source>
</reference>
<feature type="transmembrane region" description="Helical" evidence="1">
    <location>
        <begin position="33"/>
        <end position="54"/>
    </location>
</feature>
<evidence type="ECO:0000256" key="1">
    <source>
        <dbReference type="SAM" id="Phobius"/>
    </source>
</evidence>
<keyword evidence="1" id="KW-0812">Transmembrane</keyword>
<keyword evidence="1" id="KW-0472">Membrane</keyword>
<dbReference type="OrthoDB" id="9778037at2"/>
<keyword evidence="4" id="KW-1185">Reference proteome</keyword>
<gene>
    <name evidence="3" type="ORF">OXPF_41530</name>
</gene>
<dbReference type="PANTHER" id="PTHR34351">
    <property type="entry name" value="SLR1927 PROTEIN-RELATED"/>
    <property type="match status" value="1"/>
</dbReference>
<dbReference type="PANTHER" id="PTHR34351:SF2">
    <property type="entry name" value="DUF58 DOMAIN-CONTAINING PROTEIN"/>
    <property type="match status" value="1"/>
</dbReference>
<proteinExistence type="predicted"/>
<feature type="domain" description="DUF58" evidence="2">
    <location>
        <begin position="192"/>
        <end position="261"/>
    </location>
</feature>
<sequence length="399" mass="45967">MLKVNINFVLILGIFIAFALIEGGSLPYIACYGMLSIFLLSLLHIIVLKLLIFVQIKQDEKVKETGDSVKYTIIIKNKAFLPIPYITMENRGKSIGKENKSLIDDTAGNDITIESEIRIFTRGIYDIGNMNLKIMDIFRVFQIQKNVNLKAEIKIYPKIFNIINTDFKGSDGPRKFIDILKSSEDIYAIKDIQKYKPGDSLRRIHWKVSAKQGELYVKKPERVSGYRISVFLDMNRDNMKLDYKGLEEERIIDFCASLVNYLLINDIKVRIHVNASKPYEFDINTRESFNFFMEFLLMQKSDGTKKLEEFIYENLFKQDNQSASLVICHGIANSMASTLIKMYNSGYSIYVFYKSDHIETMQNISKLENSNIECFNSCEIIEGKNSTGGFVEEDVRESV</sequence>
<organism evidence="3 4">
    <name type="scientific">Oxobacter pfennigii</name>
    <dbReference type="NCBI Taxonomy" id="36849"/>
    <lineage>
        <taxon>Bacteria</taxon>
        <taxon>Bacillati</taxon>
        <taxon>Bacillota</taxon>
        <taxon>Clostridia</taxon>
        <taxon>Eubacteriales</taxon>
        <taxon>Clostridiaceae</taxon>
        <taxon>Oxobacter</taxon>
    </lineage>
</organism>